<protein>
    <submittedName>
        <fullName evidence="5">Glycosyltransferase family 2 protein</fullName>
    </submittedName>
</protein>
<reference evidence="5 6" key="1">
    <citation type="submission" date="2019-02" db="EMBL/GenBank/DDBJ databases">
        <title>Arundinibacter roseus gen. nov., sp. nov., a new member of the family Cytophagaceae.</title>
        <authorList>
            <person name="Szuroczki S."/>
            <person name="Khayer B."/>
            <person name="Sproer C."/>
            <person name="Toumi M."/>
            <person name="Szabo A."/>
            <person name="Felfoldi T."/>
            <person name="Schumann P."/>
            <person name="Toth E."/>
        </authorList>
    </citation>
    <scope>NUCLEOTIDE SEQUENCE [LARGE SCALE GENOMIC DNA]</scope>
    <source>
        <strain evidence="5 6">DMA-k-7a</strain>
    </source>
</reference>
<dbReference type="Pfam" id="PF00535">
    <property type="entry name" value="Glycos_transf_2"/>
    <property type="match status" value="1"/>
</dbReference>
<evidence type="ECO:0000313" key="6">
    <source>
        <dbReference type="Proteomes" id="UP000295706"/>
    </source>
</evidence>
<organism evidence="5 6">
    <name type="scientific">Arundinibacter roseus</name>
    <dbReference type="NCBI Taxonomy" id="2070510"/>
    <lineage>
        <taxon>Bacteria</taxon>
        <taxon>Pseudomonadati</taxon>
        <taxon>Bacteroidota</taxon>
        <taxon>Cytophagia</taxon>
        <taxon>Cytophagales</taxon>
        <taxon>Spirosomataceae</taxon>
        <taxon>Arundinibacter</taxon>
    </lineage>
</organism>
<evidence type="ECO:0000259" key="4">
    <source>
        <dbReference type="Pfam" id="PF00535"/>
    </source>
</evidence>
<feature type="domain" description="Glycosyltransferase 2-like" evidence="4">
    <location>
        <begin position="4"/>
        <end position="127"/>
    </location>
</feature>
<name>A0A4R4KC97_9BACT</name>
<evidence type="ECO:0000256" key="2">
    <source>
        <dbReference type="ARBA" id="ARBA00022676"/>
    </source>
</evidence>
<dbReference type="RefSeq" id="WP_132117644.1">
    <property type="nucleotide sequence ID" value="NZ_SMJU01000006.1"/>
</dbReference>
<keyword evidence="2" id="KW-0328">Glycosyltransferase</keyword>
<evidence type="ECO:0000256" key="1">
    <source>
        <dbReference type="ARBA" id="ARBA00006739"/>
    </source>
</evidence>
<evidence type="ECO:0000256" key="3">
    <source>
        <dbReference type="ARBA" id="ARBA00022679"/>
    </source>
</evidence>
<dbReference type="EMBL" id="SMJU01000006">
    <property type="protein sequence ID" value="TDB65303.1"/>
    <property type="molecule type" value="Genomic_DNA"/>
</dbReference>
<dbReference type="Gene3D" id="3.90.550.10">
    <property type="entry name" value="Spore Coat Polysaccharide Biosynthesis Protein SpsA, Chain A"/>
    <property type="match status" value="1"/>
</dbReference>
<dbReference type="PANTHER" id="PTHR43685">
    <property type="entry name" value="GLYCOSYLTRANSFERASE"/>
    <property type="match status" value="1"/>
</dbReference>
<dbReference type="InterPro" id="IPR029044">
    <property type="entry name" value="Nucleotide-diphossugar_trans"/>
</dbReference>
<dbReference type="CDD" id="cd00761">
    <property type="entry name" value="Glyco_tranf_GTA_type"/>
    <property type="match status" value="1"/>
</dbReference>
<sequence>MIDIIMPVYNSEMYIYESVSSMLNQTYENFRLLIFNDGSTDKTKEIIHKFNDKRIIYFESKKNIGYTNAINILLNFSNAKYIARMDADDISLPKRLELQFNFMESNPEYILCGTWFQTFGYYEKEVHYPENSEKIRVNLLSNSCIGHPTVMFKNGVLLYDSKYEPAEDYKAWAVLSKNKNNLMTNIPEILLKYRIHQQQVSEYRKNKQLQISNKIKKELLRNISKNFSHREINTFLFLTNTYYKNYNFNVNKIKNLIDKTILFNNSCELYNSQFLEEHLQNCLKVIVEKYGI</sequence>
<dbReference type="PANTHER" id="PTHR43685:SF5">
    <property type="entry name" value="GLYCOSYLTRANSFERASE EPSE-RELATED"/>
    <property type="match status" value="1"/>
</dbReference>
<dbReference type="GO" id="GO:0016757">
    <property type="term" value="F:glycosyltransferase activity"/>
    <property type="evidence" value="ECO:0007669"/>
    <property type="project" value="UniProtKB-KW"/>
</dbReference>
<dbReference type="SUPFAM" id="SSF53448">
    <property type="entry name" value="Nucleotide-diphospho-sugar transferases"/>
    <property type="match status" value="1"/>
</dbReference>
<keyword evidence="3 5" id="KW-0808">Transferase</keyword>
<comment type="caution">
    <text evidence="5">The sequence shown here is derived from an EMBL/GenBank/DDBJ whole genome shotgun (WGS) entry which is preliminary data.</text>
</comment>
<dbReference type="OrthoDB" id="9815829at2"/>
<comment type="similarity">
    <text evidence="1">Belongs to the glycosyltransferase 2 family.</text>
</comment>
<evidence type="ECO:0000313" key="5">
    <source>
        <dbReference type="EMBL" id="TDB65303.1"/>
    </source>
</evidence>
<dbReference type="AlphaFoldDB" id="A0A4R4KC97"/>
<gene>
    <name evidence="5" type="ORF">EZE20_11430</name>
</gene>
<accession>A0A4R4KC97</accession>
<keyword evidence="6" id="KW-1185">Reference proteome</keyword>
<dbReference type="InterPro" id="IPR001173">
    <property type="entry name" value="Glyco_trans_2-like"/>
</dbReference>
<dbReference type="Proteomes" id="UP000295706">
    <property type="component" value="Unassembled WGS sequence"/>
</dbReference>
<dbReference type="InterPro" id="IPR050834">
    <property type="entry name" value="Glycosyltransf_2"/>
</dbReference>
<proteinExistence type="inferred from homology"/>